<dbReference type="InterPro" id="IPR052999">
    <property type="entry name" value="PTS1_Protein"/>
</dbReference>
<protein>
    <recommendedName>
        <fullName evidence="3">Carboxymuconolactone decarboxylase</fullName>
    </recommendedName>
</protein>
<dbReference type="STRING" id="27334.A0A0A2JC95"/>
<accession>A0A0A2JC95</accession>
<dbReference type="SUPFAM" id="SSF69118">
    <property type="entry name" value="AhpD-like"/>
    <property type="match status" value="1"/>
</dbReference>
<dbReference type="RefSeq" id="XP_016594994.1">
    <property type="nucleotide sequence ID" value="XM_016748152.1"/>
</dbReference>
<dbReference type="Proteomes" id="UP000030143">
    <property type="component" value="Unassembled WGS sequence"/>
</dbReference>
<evidence type="ECO:0000313" key="1">
    <source>
        <dbReference type="EMBL" id="KGO52233.1"/>
    </source>
</evidence>
<dbReference type="VEuPathDB" id="FungiDB:PEXP_063020"/>
<gene>
    <name evidence="1" type="ORF">PEX2_108840</name>
</gene>
<dbReference type="PANTHER" id="PTHR28180">
    <property type="entry name" value="CONSERVED MITOCHONDRIAL PROTEIN-RELATED"/>
    <property type="match status" value="1"/>
</dbReference>
<reference evidence="1 2" key="1">
    <citation type="journal article" date="2015" name="Mol. Plant Microbe Interact.">
        <title>Genome, transcriptome, and functional analyses of Penicillium expansum provide new insights into secondary metabolism and pathogenicity.</title>
        <authorList>
            <person name="Ballester A.R."/>
            <person name="Marcet-Houben M."/>
            <person name="Levin E."/>
            <person name="Sela N."/>
            <person name="Selma-Lazaro C."/>
            <person name="Carmona L."/>
            <person name="Wisniewski M."/>
            <person name="Droby S."/>
            <person name="Gonzalez-Candelas L."/>
            <person name="Gabaldon T."/>
        </authorList>
    </citation>
    <scope>NUCLEOTIDE SEQUENCE [LARGE SCALE GENOMIC DNA]</scope>
    <source>
        <strain evidence="1 2">MD-8</strain>
    </source>
</reference>
<evidence type="ECO:0000313" key="2">
    <source>
        <dbReference type="Proteomes" id="UP000030143"/>
    </source>
</evidence>
<dbReference type="GeneID" id="27683573"/>
<evidence type="ECO:0008006" key="3">
    <source>
        <dbReference type="Google" id="ProtNLM"/>
    </source>
</evidence>
<dbReference type="HOGENOM" id="CLU_065389_3_1_1"/>
<sequence>MQIFDPLTPAEAIHRIIALQQDGSCKSIWYCIAASAYASANAGPQVTEVYKVAIANTTSAAERRHILQRILETLIKGTMLYGVPRLLNSFYPLVSYVEKEGLLEGTSPEPVLDVRKNMANPFDLQERGLKYFQNIYRDDMDKIFAPMHKFAPDIKQLSVLLEYGPYLSETSILSPIETSQITIAALVALDVPMQVKWHMRGLIRNQGTADMVEYALHIAEIVRVAEGVQLKNGLPDLRAIQEETLF</sequence>
<comment type="caution">
    <text evidence="1">The sequence shown here is derived from an EMBL/GenBank/DDBJ whole genome shotgun (WGS) entry which is preliminary data.</text>
</comment>
<name>A0A0A2JC95_PENEN</name>
<proteinExistence type="predicted"/>
<dbReference type="InterPro" id="IPR029032">
    <property type="entry name" value="AhpD-like"/>
</dbReference>
<keyword evidence="2" id="KW-1185">Reference proteome</keyword>
<dbReference type="EMBL" id="JQFZ01000269">
    <property type="protein sequence ID" value="KGO52233.1"/>
    <property type="molecule type" value="Genomic_DNA"/>
</dbReference>
<organism evidence="1 2">
    <name type="scientific">Penicillium expansum</name>
    <name type="common">Blue mold rot fungus</name>
    <dbReference type="NCBI Taxonomy" id="27334"/>
    <lineage>
        <taxon>Eukaryota</taxon>
        <taxon>Fungi</taxon>
        <taxon>Dikarya</taxon>
        <taxon>Ascomycota</taxon>
        <taxon>Pezizomycotina</taxon>
        <taxon>Eurotiomycetes</taxon>
        <taxon>Eurotiomycetidae</taxon>
        <taxon>Eurotiales</taxon>
        <taxon>Aspergillaceae</taxon>
        <taxon>Penicillium</taxon>
    </lineage>
</organism>
<dbReference type="Gene3D" id="1.20.1290.10">
    <property type="entry name" value="AhpD-like"/>
    <property type="match status" value="1"/>
</dbReference>
<dbReference type="AlphaFoldDB" id="A0A0A2JC95"/>